<dbReference type="GeneID" id="64406687"/>
<dbReference type="EMBL" id="LR134406">
    <property type="protein sequence ID" value="VEH69928.1"/>
    <property type="molecule type" value="Genomic_DNA"/>
</dbReference>
<proteinExistence type="predicted"/>
<keyword evidence="2" id="KW-0732">Signal</keyword>
<evidence type="ECO:0000313" key="4">
    <source>
        <dbReference type="EMBL" id="VEH69928.1"/>
    </source>
</evidence>
<feature type="region of interest" description="Disordered" evidence="1">
    <location>
        <begin position="92"/>
        <end position="142"/>
    </location>
</feature>
<name>A0A3N4CVI3_9ACTN</name>
<sequence>MKKLVIGGAAVLATAGIGLGLTQLANADSHSPKPTESSSVSVATGQAGNQQGNSMDGQHGGPGGGMMGLRGIDTATLAQKLGVEESKLNEALQSIQQSQGPGGAPGQGKPSGNGTGQAAEGGQGQPPAAPPGESGSGDRDSEIAKALAQALGLDESTVTTAIQEVRAEANKKVLDQAVSEGKLTQAEADAVAKAATAGIAEIHGAGSGPR</sequence>
<feature type="signal peptide" evidence="2">
    <location>
        <begin position="1"/>
        <end position="27"/>
    </location>
</feature>
<evidence type="ECO:0000313" key="3">
    <source>
        <dbReference type="EMBL" id="QUC10048.1"/>
    </source>
</evidence>
<dbReference type="AlphaFoldDB" id="A0A3N4CVI3"/>
<dbReference type="EMBL" id="CP072385">
    <property type="protein sequence ID" value="QUC10048.1"/>
    <property type="molecule type" value="Genomic_DNA"/>
</dbReference>
<evidence type="ECO:0000256" key="1">
    <source>
        <dbReference type="SAM" id="MobiDB-lite"/>
    </source>
</evidence>
<dbReference type="Proteomes" id="UP000677180">
    <property type="component" value="Chromosome"/>
</dbReference>
<evidence type="ECO:0000313" key="5">
    <source>
        <dbReference type="Proteomes" id="UP000273044"/>
    </source>
</evidence>
<organism evidence="4 5">
    <name type="scientific">Arachnia propionica</name>
    <dbReference type="NCBI Taxonomy" id="1750"/>
    <lineage>
        <taxon>Bacteria</taxon>
        <taxon>Bacillati</taxon>
        <taxon>Actinomycetota</taxon>
        <taxon>Actinomycetes</taxon>
        <taxon>Propionibacteriales</taxon>
        <taxon>Propionibacteriaceae</taxon>
        <taxon>Arachnia</taxon>
    </lineage>
</organism>
<protein>
    <submittedName>
        <fullName evidence="4">Uncharacterized protein</fullName>
    </submittedName>
</protein>
<evidence type="ECO:0000256" key="2">
    <source>
        <dbReference type="SAM" id="SignalP"/>
    </source>
</evidence>
<feature type="chain" id="PRO_5043184860" evidence="2">
    <location>
        <begin position="28"/>
        <end position="210"/>
    </location>
</feature>
<reference evidence="4 5" key="1">
    <citation type="submission" date="2018-12" db="EMBL/GenBank/DDBJ databases">
        <authorList>
            <consortium name="Pathogen Informatics"/>
        </authorList>
    </citation>
    <scope>NUCLEOTIDE SEQUENCE [LARGE SCALE GENOMIC DNA]</scope>
    <source>
        <strain evidence="4 5">NCTC12967</strain>
    </source>
</reference>
<feature type="region of interest" description="Disordered" evidence="1">
    <location>
        <begin position="26"/>
        <end position="70"/>
    </location>
</feature>
<feature type="compositionally biased region" description="Polar residues" evidence="1">
    <location>
        <begin position="26"/>
        <end position="54"/>
    </location>
</feature>
<feature type="compositionally biased region" description="Gly residues" evidence="1">
    <location>
        <begin position="58"/>
        <end position="68"/>
    </location>
</feature>
<reference evidence="3" key="2">
    <citation type="submission" date="2021-03" db="EMBL/GenBank/DDBJ databases">
        <title>Human Oral Microbial Genomes.</title>
        <authorList>
            <person name="Johnston C.D."/>
            <person name="Chen T."/>
            <person name="Dewhirst F.E."/>
        </authorList>
    </citation>
    <scope>NUCLEOTIDE SEQUENCE</scope>
    <source>
        <strain evidence="3">F0714</strain>
    </source>
</reference>
<dbReference type="OMA" id="PGHHGKG"/>
<accession>A0A3N4CVI3</accession>
<dbReference type="OrthoDB" id="3734598at2"/>
<feature type="compositionally biased region" description="Gly residues" evidence="1">
    <location>
        <begin position="100"/>
        <end position="124"/>
    </location>
</feature>
<gene>
    <name evidence="3" type="ORF">J5A53_09505</name>
    <name evidence="4" type="ORF">NCTC12967_01208</name>
</gene>
<dbReference type="RefSeq" id="WP_014846317.1">
    <property type="nucleotide sequence ID" value="NZ_CAJZDL010000079.1"/>
</dbReference>
<keyword evidence="5" id="KW-1185">Reference proteome</keyword>
<dbReference type="Proteomes" id="UP000273044">
    <property type="component" value="Chromosome"/>
</dbReference>